<feature type="region of interest" description="Disordered" evidence="1">
    <location>
        <begin position="336"/>
        <end position="359"/>
    </location>
</feature>
<organism evidence="2 3">
    <name type="scientific">Chara braunii</name>
    <name type="common">Braun's stonewort</name>
    <dbReference type="NCBI Taxonomy" id="69332"/>
    <lineage>
        <taxon>Eukaryota</taxon>
        <taxon>Viridiplantae</taxon>
        <taxon>Streptophyta</taxon>
        <taxon>Charophyceae</taxon>
        <taxon>Charales</taxon>
        <taxon>Characeae</taxon>
        <taxon>Chara</taxon>
    </lineage>
</organism>
<accession>A0A388LWM0</accession>
<feature type="compositionally biased region" description="Basic and acidic residues" evidence="1">
    <location>
        <begin position="406"/>
        <end position="417"/>
    </location>
</feature>
<feature type="region of interest" description="Disordered" evidence="1">
    <location>
        <begin position="406"/>
        <end position="429"/>
    </location>
</feature>
<feature type="compositionally biased region" description="Basic residues" evidence="1">
    <location>
        <begin position="201"/>
        <end position="211"/>
    </location>
</feature>
<dbReference type="EMBL" id="BFEA01000576">
    <property type="protein sequence ID" value="GBG86720.1"/>
    <property type="molecule type" value="Genomic_DNA"/>
</dbReference>
<feature type="region of interest" description="Disordered" evidence="1">
    <location>
        <begin position="174"/>
        <end position="304"/>
    </location>
</feature>
<dbReference type="Proteomes" id="UP000265515">
    <property type="component" value="Unassembled WGS sequence"/>
</dbReference>
<dbReference type="Gramene" id="GBG86720">
    <property type="protein sequence ID" value="GBG86720"/>
    <property type="gene ID" value="CBR_g41784"/>
</dbReference>
<dbReference type="AlphaFoldDB" id="A0A388LWM0"/>
<reference evidence="2 3" key="1">
    <citation type="journal article" date="2018" name="Cell">
        <title>The Chara Genome: Secondary Complexity and Implications for Plant Terrestrialization.</title>
        <authorList>
            <person name="Nishiyama T."/>
            <person name="Sakayama H."/>
            <person name="Vries J.D."/>
            <person name="Buschmann H."/>
            <person name="Saint-Marcoux D."/>
            <person name="Ullrich K.K."/>
            <person name="Haas F.B."/>
            <person name="Vanderstraeten L."/>
            <person name="Becker D."/>
            <person name="Lang D."/>
            <person name="Vosolsobe S."/>
            <person name="Rombauts S."/>
            <person name="Wilhelmsson P.K.I."/>
            <person name="Janitza P."/>
            <person name="Kern R."/>
            <person name="Heyl A."/>
            <person name="Rumpler F."/>
            <person name="Villalobos L.I.A.C."/>
            <person name="Clay J.M."/>
            <person name="Skokan R."/>
            <person name="Toyoda A."/>
            <person name="Suzuki Y."/>
            <person name="Kagoshima H."/>
            <person name="Schijlen E."/>
            <person name="Tajeshwar N."/>
            <person name="Catarino B."/>
            <person name="Hetherington A.J."/>
            <person name="Saltykova A."/>
            <person name="Bonnot C."/>
            <person name="Breuninger H."/>
            <person name="Symeonidi A."/>
            <person name="Radhakrishnan G.V."/>
            <person name="Van Nieuwerburgh F."/>
            <person name="Deforce D."/>
            <person name="Chang C."/>
            <person name="Karol K.G."/>
            <person name="Hedrich R."/>
            <person name="Ulvskov P."/>
            <person name="Glockner G."/>
            <person name="Delwiche C.F."/>
            <person name="Petrasek J."/>
            <person name="Van de Peer Y."/>
            <person name="Friml J."/>
            <person name="Beilby M."/>
            <person name="Dolan L."/>
            <person name="Kohara Y."/>
            <person name="Sugano S."/>
            <person name="Fujiyama A."/>
            <person name="Delaux P.-M."/>
            <person name="Quint M."/>
            <person name="TheiBen G."/>
            <person name="Hagemann M."/>
            <person name="Harholt J."/>
            <person name="Dunand C."/>
            <person name="Zachgo S."/>
            <person name="Langdale J."/>
            <person name="Maumus F."/>
            <person name="Straeten D.V.D."/>
            <person name="Gould S.B."/>
            <person name="Rensing S.A."/>
        </authorList>
    </citation>
    <scope>NUCLEOTIDE SEQUENCE [LARGE SCALE GENOMIC DNA]</scope>
    <source>
        <strain evidence="2 3">S276</strain>
    </source>
</reference>
<feature type="compositionally biased region" description="Acidic residues" evidence="1">
    <location>
        <begin position="234"/>
        <end position="247"/>
    </location>
</feature>
<evidence type="ECO:0000256" key="1">
    <source>
        <dbReference type="SAM" id="MobiDB-lite"/>
    </source>
</evidence>
<protein>
    <submittedName>
        <fullName evidence="2">Uncharacterized protein</fullName>
    </submittedName>
</protein>
<sequence length="574" mass="61720">MGGRACHPWRGSFPRSGTLRRGRFTAIRSLQICAPEAARPSLHLRAPVLKPAARAVHARPWESPSFCRARGRRPSIFSPRSAVVDDLLSPVISNLFPVERSRRRHRPSVCHAQVDLFFLRLADLLRRATFLLRHGSPPRESLSSSDLPTGRHLTAGEWIRGGLHIGSLGSPTQVAREHVCTRGGRGKKREGLHDDSQVAGKGRRHVPKAKRLRSDDASTRVPLGGAQGWAAEAGGDDDDDFMSDEDQGQATASGVRKSGWQRQSDHNASKRLMTPPPEMKQVRARDRRTDDAHVDDVGDDDDEPLERRLLRSHTAATPPPVALGHAIAGEKAVTGRLSATTAAPRPRNTAAEGGSVQRGGGGVVAAHAGAVGVEAAGAAGAVAGVSGSAPPVPAARKEGAVVAMARDDVRGEKRNDQEGGEAGSSRPRRGVLTNDLIDRVVLWVDDKPFWTTGEGRRLYNIVHETRAACDPSERCDAQIQHADSQDRRPVAAATSDLPCLDSGEHRSPRIARLGFQVWEPPEGLQSCIPVRPGVRGDGHSVSYVVARSGATSLARPFAHTQYISPWTCHCGSRA</sequence>
<proteinExistence type="predicted"/>
<name>A0A388LWM0_CHABU</name>
<keyword evidence="3" id="KW-1185">Reference proteome</keyword>
<evidence type="ECO:0000313" key="3">
    <source>
        <dbReference type="Proteomes" id="UP000265515"/>
    </source>
</evidence>
<evidence type="ECO:0000313" key="2">
    <source>
        <dbReference type="EMBL" id="GBG86720.1"/>
    </source>
</evidence>
<feature type="compositionally biased region" description="Low complexity" evidence="1">
    <location>
        <begin position="339"/>
        <end position="355"/>
    </location>
</feature>
<comment type="caution">
    <text evidence="2">The sequence shown here is derived from an EMBL/GenBank/DDBJ whole genome shotgun (WGS) entry which is preliminary data.</text>
</comment>
<feature type="compositionally biased region" description="Basic and acidic residues" evidence="1">
    <location>
        <begin position="280"/>
        <end position="296"/>
    </location>
</feature>
<gene>
    <name evidence="2" type="ORF">CBR_g41784</name>
</gene>